<sequence length="618" mass="69170">MAGKRSTNWSRRDLIKYGAVAGTAGLAGCFDSSGQTTEGGNTEDGTDGGTNTEGGSTIADDTLDYPAGRPATDVQFNRYSLGNYAHTLQDQLFEEVARGYADGTVRPDLLEDMSVDGRTLTLTFPEGFKWWNGDDLTAEDYYVGLEIDRLQSPEESPIESNTLVDDYTIERTFKTAVSPNLMKANVAETFVNTPRSVYREYLTRYEEASSDSERESVTSDLLDMSITTQQLIDEGLGNALYRVTGFNSSETILEKFEDHPYASRTDIPKVRIIPETTSDVESLSVNDQLDMNPDVLMSESQQSRYPDNIENVYRLNWFRTQKFTFNFKNEHIARLPVRRAIVNAVDFESMVAAMRQAGTVGEPAENQTALRSTIHDEYLGSDFVDQLIDYPVGKDLETATQLLEDAGYTKENGTWVDPNGESFTFTVLTQNNNTQVQATKVFNDQLNAFGLQTEISTVSSTDYYQRLQTYEADIFWIWHVAKALWHPTAYFSNNFYGIEVGDPSSGNETGPTGKPFTTTIPSEVGAAEISGSGREIQPAKLMNDLPNSESAEQVRERTRDLVQWFNYALPDFVFVEEDSGYWGDTQDFSMPTGDDYELNTNRPGEFSFKNGWISSNSQ</sequence>
<dbReference type="InterPro" id="IPR039424">
    <property type="entry name" value="SBP_5"/>
</dbReference>
<evidence type="ECO:0000256" key="4">
    <source>
        <dbReference type="SAM" id="MobiDB-lite"/>
    </source>
</evidence>
<evidence type="ECO:0000313" key="7">
    <source>
        <dbReference type="Proteomes" id="UP000198902"/>
    </source>
</evidence>
<keyword evidence="3" id="KW-0732">Signal</keyword>
<dbReference type="Gene3D" id="3.40.190.10">
    <property type="entry name" value="Periplasmic binding protein-like II"/>
    <property type="match status" value="1"/>
</dbReference>
<reference evidence="7" key="1">
    <citation type="submission" date="2015-03" db="EMBL/GenBank/DDBJ databases">
        <authorList>
            <person name="Urmite Genomes"/>
        </authorList>
    </citation>
    <scope>NUCLEOTIDE SEQUENCE [LARGE SCALE GENOMIC DNA]</scope>
    <source>
        <strain evidence="7">Arc-Hr</strain>
    </source>
</reference>
<dbReference type="GO" id="GO:1904680">
    <property type="term" value="F:peptide transmembrane transporter activity"/>
    <property type="evidence" value="ECO:0007669"/>
    <property type="project" value="TreeGrafter"/>
</dbReference>
<dbReference type="PANTHER" id="PTHR30290">
    <property type="entry name" value="PERIPLASMIC BINDING COMPONENT OF ABC TRANSPORTER"/>
    <property type="match status" value="1"/>
</dbReference>
<keyword evidence="7" id="KW-1185">Reference proteome</keyword>
<dbReference type="AlphaFoldDB" id="A0A0D6JU01"/>
<evidence type="ECO:0000256" key="1">
    <source>
        <dbReference type="ARBA" id="ARBA00005695"/>
    </source>
</evidence>
<dbReference type="Gene3D" id="3.10.105.10">
    <property type="entry name" value="Dipeptide-binding Protein, Domain 3"/>
    <property type="match status" value="1"/>
</dbReference>
<dbReference type="EMBL" id="CSTE01000003">
    <property type="protein sequence ID" value="CQR51910.1"/>
    <property type="molecule type" value="Genomic_DNA"/>
</dbReference>
<feature type="domain" description="Solute-binding protein family 5" evidence="5">
    <location>
        <begin position="105"/>
        <end position="495"/>
    </location>
</feature>
<dbReference type="InterPro" id="IPR000914">
    <property type="entry name" value="SBP_5_dom"/>
</dbReference>
<name>A0A0D6JU01_9EURY</name>
<comment type="similarity">
    <text evidence="1">Belongs to the bacterial solute-binding protein 5 family.</text>
</comment>
<gene>
    <name evidence="6" type="ORF">BN996_02884</name>
</gene>
<evidence type="ECO:0000256" key="3">
    <source>
        <dbReference type="ARBA" id="ARBA00022729"/>
    </source>
</evidence>
<protein>
    <submittedName>
        <fullName evidence="6">Bacterial extracellular solute-binding proteins, family 5 Middle</fullName>
    </submittedName>
</protein>
<dbReference type="PANTHER" id="PTHR30290:SF9">
    <property type="entry name" value="OLIGOPEPTIDE-BINDING PROTEIN APPA"/>
    <property type="match status" value="1"/>
</dbReference>
<organism evidence="6 7">
    <name type="scientific">Haloferax massiliensis</name>
    <dbReference type="NCBI Taxonomy" id="1476858"/>
    <lineage>
        <taxon>Archaea</taxon>
        <taxon>Methanobacteriati</taxon>
        <taxon>Methanobacteriota</taxon>
        <taxon>Stenosarchaea group</taxon>
        <taxon>Halobacteria</taxon>
        <taxon>Halobacteriales</taxon>
        <taxon>Haloferacaceae</taxon>
        <taxon>Haloferax</taxon>
    </lineage>
</organism>
<evidence type="ECO:0000313" key="6">
    <source>
        <dbReference type="EMBL" id="CQR51910.1"/>
    </source>
</evidence>
<accession>A0A0D6JU01</accession>
<proteinExistence type="inferred from homology"/>
<keyword evidence="2" id="KW-0813">Transport</keyword>
<evidence type="ECO:0000259" key="5">
    <source>
        <dbReference type="Pfam" id="PF00496"/>
    </source>
</evidence>
<dbReference type="GO" id="GO:0015833">
    <property type="term" value="P:peptide transport"/>
    <property type="evidence" value="ECO:0007669"/>
    <property type="project" value="TreeGrafter"/>
</dbReference>
<dbReference type="Pfam" id="PF00496">
    <property type="entry name" value="SBP_bac_5"/>
    <property type="match status" value="1"/>
</dbReference>
<evidence type="ECO:0000256" key="2">
    <source>
        <dbReference type="ARBA" id="ARBA00022448"/>
    </source>
</evidence>
<dbReference type="SUPFAM" id="SSF53850">
    <property type="entry name" value="Periplasmic binding protein-like II"/>
    <property type="match status" value="1"/>
</dbReference>
<dbReference type="PROSITE" id="PS51257">
    <property type="entry name" value="PROKAR_LIPOPROTEIN"/>
    <property type="match status" value="1"/>
</dbReference>
<feature type="region of interest" description="Disordered" evidence="4">
    <location>
        <begin position="32"/>
        <end position="66"/>
    </location>
</feature>
<dbReference type="Proteomes" id="UP000198902">
    <property type="component" value="Unassembled WGS sequence"/>
</dbReference>